<dbReference type="InterPro" id="IPR032675">
    <property type="entry name" value="LRR_dom_sf"/>
</dbReference>
<feature type="chain" id="PRO_5029642709" evidence="5">
    <location>
        <begin position="29"/>
        <end position="485"/>
    </location>
</feature>
<dbReference type="SUPFAM" id="SSF52058">
    <property type="entry name" value="L domain-like"/>
    <property type="match status" value="2"/>
</dbReference>
<dbReference type="Gene3D" id="3.80.10.10">
    <property type="entry name" value="Ribonuclease Inhibitor"/>
    <property type="match status" value="1"/>
</dbReference>
<organism evidence="6">
    <name type="scientific">Pseudococcomyxa simplex</name>
    <dbReference type="NCBI Taxonomy" id="464287"/>
    <lineage>
        <taxon>Eukaryota</taxon>
        <taxon>Viridiplantae</taxon>
        <taxon>Chlorophyta</taxon>
        <taxon>core chlorophytes</taxon>
        <taxon>Trebouxiophyceae</taxon>
        <taxon>Chlorellales</taxon>
        <taxon>Oocystaceae</taxon>
        <taxon>Pseudococcomyxa</taxon>
    </lineage>
</organism>
<name>A0A7L9QEJ7_9CHLO</name>
<evidence type="ECO:0000256" key="5">
    <source>
        <dbReference type="SAM" id="SignalP"/>
    </source>
</evidence>
<evidence type="ECO:0000256" key="3">
    <source>
        <dbReference type="ARBA" id="ARBA00022729"/>
    </source>
</evidence>
<dbReference type="PANTHER" id="PTHR31018">
    <property type="entry name" value="SPORULATION-SPECIFIC PROTEIN-RELATED"/>
    <property type="match status" value="1"/>
</dbReference>
<dbReference type="AlphaFoldDB" id="A0A7L9QEJ7"/>
<dbReference type="EMBL" id="MT438931">
    <property type="protein sequence ID" value="QOL01178.1"/>
    <property type="molecule type" value="mRNA"/>
</dbReference>
<dbReference type="PANTHER" id="PTHR31018:SF3">
    <property type="entry name" value="RECEPTOR PROTEIN-TYROSINE KINASE"/>
    <property type="match status" value="1"/>
</dbReference>
<evidence type="ECO:0000256" key="2">
    <source>
        <dbReference type="ARBA" id="ARBA00004430"/>
    </source>
</evidence>
<comment type="subcellular location">
    <subcellularLocation>
        <location evidence="1">Cell envelope</location>
    </subcellularLocation>
    <subcellularLocation>
        <location evidence="2">Cytoplasm</location>
        <location evidence="2">Cytoskeleton</location>
        <location evidence="2">Cilium axoneme</location>
    </subcellularLocation>
</comment>
<reference evidence="6" key="1">
    <citation type="journal article" date="2020" name="Microb. Ecol.">
        <title>The Under-explored Extracellular Proteome of Aero-Terrestrial Microalgae Provides Clues on Different Mechanisms of Desiccation Tolerance in Non-Model Organisms.</title>
        <authorList>
            <person name="Gonzalez-Hourcade M."/>
            <person name="Del Campo E.M."/>
            <person name="Casano L.M."/>
        </authorList>
    </citation>
    <scope>NUCLEOTIDE SEQUENCE</scope>
    <source>
        <strain evidence="6">SAG 216-12</strain>
    </source>
</reference>
<feature type="signal peptide" evidence="5">
    <location>
        <begin position="1"/>
        <end position="28"/>
    </location>
</feature>
<keyword evidence="3 5" id="KW-0732">Signal</keyword>
<sequence>MGTMRARATTCVSLFLITWSLFPTSAEAQGLTPSEALRLKTAGELERLGKFVNGVLVKGNQKSSTQGPTSIPPQVTSTLVLPSSTTPTLTPTSAFLMQSSTPASTSTPIISLATTPILSTTISIPTSTLPPPTTPFARCPLFPQTDCTTDTCPVPPNPPYQYCGCIQLASLDLNDGVSPGLEDLKYYSCLQNITGDSTGNSAYLTLSGLSNLTTLAGLEALVQVGDLSIDTTPLLQNVGSTLQALQHAQQIGITSVDNLLTIDGFMALQAVDTIQVVSNPSLISLGGFPVLESITGDLFVSNIKLTSIDGFTALKTLGSLSLYFNVALPVIDGFTALNTINGPFTILGDASTTDVLTTISGFTALTSINGPISIQYSYSLSTINGFTALANITSCDDGQYVPGADHCVYINNVDSSALSDISGFATLGQCNSGSTSGDPYLESISVKIVVYPPASVGCTLCSWQDVCEYIEYGNGAFACQQFTTC</sequence>
<keyword evidence="4" id="KW-0325">Glycoprotein</keyword>
<evidence type="ECO:0000256" key="4">
    <source>
        <dbReference type="ARBA" id="ARBA00023180"/>
    </source>
</evidence>
<protein>
    <submittedName>
        <fullName evidence="6">Putative extracellular protein CSOL_096</fullName>
    </submittedName>
</protein>
<evidence type="ECO:0000256" key="1">
    <source>
        <dbReference type="ARBA" id="ARBA00004196"/>
    </source>
</evidence>
<evidence type="ECO:0000313" key="6">
    <source>
        <dbReference type="EMBL" id="QOL01178.1"/>
    </source>
</evidence>
<dbReference type="InterPro" id="IPR051648">
    <property type="entry name" value="CWI-Assembly_Regulator"/>
</dbReference>
<proteinExistence type="evidence at transcript level"/>
<dbReference type="GO" id="GO:0005930">
    <property type="term" value="C:axoneme"/>
    <property type="evidence" value="ECO:0007669"/>
    <property type="project" value="UniProtKB-SubCell"/>
</dbReference>
<accession>A0A7L9QEJ7</accession>